<evidence type="ECO:0000256" key="1">
    <source>
        <dbReference type="ARBA" id="ARBA00009437"/>
    </source>
</evidence>
<dbReference type="Pfam" id="PF00126">
    <property type="entry name" value="HTH_1"/>
    <property type="match status" value="1"/>
</dbReference>
<dbReference type="GO" id="GO:0005829">
    <property type="term" value="C:cytosol"/>
    <property type="evidence" value="ECO:0007669"/>
    <property type="project" value="TreeGrafter"/>
</dbReference>
<reference evidence="6 7" key="1">
    <citation type="submission" date="2018-10" db="EMBL/GenBank/DDBJ databases">
        <title>Robbsia sp. DHC34, isolated from soil.</title>
        <authorList>
            <person name="Gao Z.-H."/>
            <person name="Qiu L.-H."/>
        </authorList>
    </citation>
    <scope>NUCLEOTIDE SEQUENCE [LARGE SCALE GENOMIC DNA]</scope>
    <source>
        <strain evidence="6 7">DHC34</strain>
    </source>
</reference>
<proteinExistence type="inferred from homology"/>
<dbReference type="InterPro" id="IPR005119">
    <property type="entry name" value="LysR_subst-bd"/>
</dbReference>
<evidence type="ECO:0000256" key="4">
    <source>
        <dbReference type="ARBA" id="ARBA00023163"/>
    </source>
</evidence>
<dbReference type="EMBL" id="RBZU01000007">
    <property type="protein sequence ID" value="RKP53317.1"/>
    <property type="molecule type" value="Genomic_DNA"/>
</dbReference>
<dbReference type="InterPro" id="IPR036390">
    <property type="entry name" value="WH_DNA-bd_sf"/>
</dbReference>
<protein>
    <submittedName>
        <fullName evidence="6">LysR family transcriptional regulator</fullName>
    </submittedName>
</protein>
<dbReference type="InterPro" id="IPR050950">
    <property type="entry name" value="HTH-type_LysR_regulators"/>
</dbReference>
<dbReference type="Proteomes" id="UP000270342">
    <property type="component" value="Unassembled WGS sequence"/>
</dbReference>
<name>A0A494XRP5_9BURK</name>
<keyword evidence="7" id="KW-1185">Reference proteome</keyword>
<keyword evidence="2" id="KW-0805">Transcription regulation</keyword>
<dbReference type="PANTHER" id="PTHR30419">
    <property type="entry name" value="HTH-TYPE TRANSCRIPTIONAL REGULATOR YBHD"/>
    <property type="match status" value="1"/>
</dbReference>
<keyword evidence="3" id="KW-0238">DNA-binding</keyword>
<evidence type="ECO:0000313" key="7">
    <source>
        <dbReference type="Proteomes" id="UP000270342"/>
    </source>
</evidence>
<dbReference type="RefSeq" id="WP_121087945.1">
    <property type="nucleotide sequence ID" value="NZ_RBZU01000007.1"/>
</dbReference>
<gene>
    <name evidence="6" type="ORF">D7S86_16455</name>
</gene>
<dbReference type="Gene3D" id="3.40.190.10">
    <property type="entry name" value="Periplasmic binding protein-like II"/>
    <property type="match status" value="2"/>
</dbReference>
<evidence type="ECO:0000256" key="2">
    <source>
        <dbReference type="ARBA" id="ARBA00023015"/>
    </source>
</evidence>
<evidence type="ECO:0000256" key="3">
    <source>
        <dbReference type="ARBA" id="ARBA00023125"/>
    </source>
</evidence>
<dbReference type="Pfam" id="PF03466">
    <property type="entry name" value="LysR_substrate"/>
    <property type="match status" value="1"/>
</dbReference>
<dbReference type="PROSITE" id="PS50931">
    <property type="entry name" value="HTH_LYSR"/>
    <property type="match status" value="1"/>
</dbReference>
<dbReference type="InterPro" id="IPR036388">
    <property type="entry name" value="WH-like_DNA-bd_sf"/>
</dbReference>
<dbReference type="GO" id="GO:0003700">
    <property type="term" value="F:DNA-binding transcription factor activity"/>
    <property type="evidence" value="ECO:0007669"/>
    <property type="project" value="InterPro"/>
</dbReference>
<organism evidence="6 7">
    <name type="scientific">Pararobbsia silviterrae</name>
    <dbReference type="NCBI Taxonomy" id="1792498"/>
    <lineage>
        <taxon>Bacteria</taxon>
        <taxon>Pseudomonadati</taxon>
        <taxon>Pseudomonadota</taxon>
        <taxon>Betaproteobacteria</taxon>
        <taxon>Burkholderiales</taxon>
        <taxon>Burkholderiaceae</taxon>
        <taxon>Pararobbsia</taxon>
    </lineage>
</organism>
<dbReference type="PANTHER" id="PTHR30419:SF8">
    <property type="entry name" value="NITROGEN ASSIMILATION TRANSCRIPTIONAL ACTIVATOR-RELATED"/>
    <property type="match status" value="1"/>
</dbReference>
<dbReference type="OrthoDB" id="8839922at2"/>
<dbReference type="SUPFAM" id="SSF46785">
    <property type="entry name" value="Winged helix' DNA-binding domain"/>
    <property type="match status" value="1"/>
</dbReference>
<evidence type="ECO:0000259" key="5">
    <source>
        <dbReference type="PROSITE" id="PS50931"/>
    </source>
</evidence>
<dbReference type="Gene3D" id="1.10.10.10">
    <property type="entry name" value="Winged helix-like DNA-binding domain superfamily/Winged helix DNA-binding domain"/>
    <property type="match status" value="1"/>
</dbReference>
<dbReference type="InterPro" id="IPR000847">
    <property type="entry name" value="LysR_HTH_N"/>
</dbReference>
<dbReference type="GO" id="GO:0003677">
    <property type="term" value="F:DNA binding"/>
    <property type="evidence" value="ECO:0007669"/>
    <property type="project" value="UniProtKB-KW"/>
</dbReference>
<keyword evidence="4" id="KW-0804">Transcription</keyword>
<comment type="caution">
    <text evidence="6">The sequence shown here is derived from an EMBL/GenBank/DDBJ whole genome shotgun (WGS) entry which is preliminary data.</text>
</comment>
<feature type="domain" description="HTH lysR-type" evidence="5">
    <location>
        <begin position="10"/>
        <end position="60"/>
    </location>
</feature>
<accession>A0A494XRP5</accession>
<dbReference type="SUPFAM" id="SSF53850">
    <property type="entry name" value="Periplasmic binding protein-like II"/>
    <property type="match status" value="1"/>
</dbReference>
<comment type="similarity">
    <text evidence="1">Belongs to the LysR transcriptional regulatory family.</text>
</comment>
<evidence type="ECO:0000313" key="6">
    <source>
        <dbReference type="EMBL" id="RKP53317.1"/>
    </source>
</evidence>
<sequence>MIAFSRFTGYFNAIIEHGSIRKAADALHVSASAIDRQILQAEEALGAPLFERMSGGLRPTAAGEVFVALVREWQRDYRRALTQIDELQGLRRGHVDIAIIDALTQSFVAPVIATLAKERPGLTVGVRVLDNEAVAQSTASGDVDFGLMLNPRSMKDLEVRRSIDAPLGIAFRPGHAFEARKEVRLSQSLDERLIVPAAPLVIHEHVAALFRRSEIDIQRFMACNNTHMMRSLVDHDVGVAVLCWLDVASDVASGKLGFRKLKDAHVEPLRLHLCVAPRRQLSHAATEVLRYVEAGMRDAHTPRSISGR</sequence>
<dbReference type="AlphaFoldDB" id="A0A494XRP5"/>